<evidence type="ECO:0000313" key="8">
    <source>
        <dbReference type="EMBL" id="QDZ25539.1"/>
    </source>
</evidence>
<dbReference type="SUPFAM" id="SSF53448">
    <property type="entry name" value="Nucleotide-diphospho-sugar transferases"/>
    <property type="match status" value="1"/>
</dbReference>
<dbReference type="Gene3D" id="3.90.550.10">
    <property type="entry name" value="Spore Coat Polysaccharide Biosynthesis Protein SpsA, Chain A"/>
    <property type="match status" value="1"/>
</dbReference>
<dbReference type="EMBL" id="CP031050">
    <property type="protein sequence ID" value="QDZ25539.1"/>
    <property type="molecule type" value="Genomic_DNA"/>
</dbReference>
<dbReference type="Pfam" id="PF14892">
    <property type="entry name" value="PIRC1_2"/>
    <property type="match status" value="1"/>
</dbReference>
<proteinExistence type="inferred from homology"/>
<keyword evidence="3" id="KW-0963">Cytoplasm</keyword>
<reference evidence="7" key="2">
    <citation type="submission" date="2021-01" db="EMBL/GenBank/DDBJ databases">
        <authorList>
            <person name="Corre E."/>
            <person name="Pelletier E."/>
            <person name="Niang G."/>
            <person name="Scheremetjew M."/>
            <person name="Finn R."/>
            <person name="Kale V."/>
            <person name="Holt S."/>
            <person name="Cochrane G."/>
            <person name="Meng A."/>
            <person name="Brown T."/>
            <person name="Cohen L."/>
        </authorList>
    </citation>
    <scope>NUCLEOTIDE SEQUENCE</scope>
    <source>
        <strain evidence="7">CCMP1205</strain>
    </source>
</reference>
<dbReference type="InterPro" id="IPR029044">
    <property type="entry name" value="Nucleotide-diphossugar_trans"/>
</dbReference>
<keyword evidence="5" id="KW-0966">Cell projection</keyword>
<dbReference type="STRING" id="1764295.A0A5B8MY44"/>
<accession>A0A5B8MY44</accession>
<dbReference type="OrthoDB" id="546383at2759"/>
<protein>
    <submittedName>
        <fullName evidence="8">Uncharacterized protein</fullName>
    </submittedName>
</protein>
<keyword evidence="4" id="KW-0206">Cytoskeleton</keyword>
<name>A0A5B8MY44_9CHLO</name>
<sequence length="500" mass="56189">MGKGTSGASSNQTSSAKVALILVGSSFGNVFADDVYNHGDYKFLITSNDGEKRHVTTMLIGLGGIPVIDYWLLTAQQSKRLQPLDDNLYIVANKDNIDEFEAWANDKYKKRLWCNEATKFDREYLNTLQDVAALVKSKGLDKDFTHLCIIDGNCCFSPDFNLTRIIEHSFIRDTDAITTFKMPKPSSIAGKLTNNTDKVVVHVDPNANSNPEVFAIDEAVSPSDAGNIPEDSYLMGNVYYVHANSVSALVEAANDKENVSISARFAAGSMVDFFRKRLKEGHKVYAHECKHVLCLNTLNQFKFADSFFKFYASQVRKAIEDQKQKHNDTNMAENFKTEFSATERKKKEMYEKYEKKLSQTNHIIPVYVVKQELARSTLDTDQIMSEFESHYATISQNQRNVTLTKGKSGAMQVQPQEKKYTLPQRFCDTSTWKHQPVKQHSVFTTTNSTYGLKAPSPQTMPGLFAGINGSFTTHFPGLYKSSGFNTAKTTSKVHKSLDDF</sequence>
<dbReference type="GO" id="GO:0035082">
    <property type="term" value="P:axoneme assembly"/>
    <property type="evidence" value="ECO:0007669"/>
    <property type="project" value="InterPro"/>
</dbReference>
<comment type="similarity">
    <text evidence="6">Belongs to the PIERCE1 family.</text>
</comment>
<evidence type="ECO:0000256" key="5">
    <source>
        <dbReference type="ARBA" id="ARBA00023273"/>
    </source>
</evidence>
<evidence type="ECO:0000313" key="7">
    <source>
        <dbReference type="EMBL" id="CAD9713426.1"/>
    </source>
</evidence>
<evidence type="ECO:0000256" key="2">
    <source>
        <dbReference type="ARBA" id="ARBA00004245"/>
    </source>
</evidence>
<organism evidence="8 9">
    <name type="scientific">Chloropicon primus</name>
    <dbReference type="NCBI Taxonomy" id="1764295"/>
    <lineage>
        <taxon>Eukaryota</taxon>
        <taxon>Viridiplantae</taxon>
        <taxon>Chlorophyta</taxon>
        <taxon>Chloropicophyceae</taxon>
        <taxon>Chloropicales</taxon>
        <taxon>Chloropicaceae</taxon>
        <taxon>Chloropicon</taxon>
    </lineage>
</organism>
<dbReference type="PANTHER" id="PTHR20899">
    <property type="entry name" value="PIERCE HOMOLOG"/>
    <property type="match status" value="1"/>
</dbReference>
<evidence type="ECO:0000256" key="6">
    <source>
        <dbReference type="ARBA" id="ARBA00038014"/>
    </source>
</evidence>
<dbReference type="PANTHER" id="PTHR20899:SF1">
    <property type="entry name" value="PIERCER OF MICROTUBULE WALL 1 PROTEIN"/>
    <property type="match status" value="1"/>
</dbReference>
<evidence type="ECO:0000256" key="4">
    <source>
        <dbReference type="ARBA" id="ARBA00023212"/>
    </source>
</evidence>
<evidence type="ECO:0000313" key="9">
    <source>
        <dbReference type="Proteomes" id="UP000316726"/>
    </source>
</evidence>
<dbReference type="Proteomes" id="UP000316726">
    <property type="component" value="Chromosome 17"/>
</dbReference>
<gene>
    <name evidence="8" type="ORF">A3770_17p80570</name>
    <name evidence="7" type="ORF">CPRI1469_LOCUS2276</name>
</gene>
<dbReference type="AlphaFoldDB" id="A0A5B8MY44"/>
<reference evidence="8 9" key="1">
    <citation type="submission" date="2018-07" db="EMBL/GenBank/DDBJ databases">
        <title>The complete nuclear genome of the prasinophyte Chloropicon primus (CCMP1205).</title>
        <authorList>
            <person name="Pombert J.-F."/>
            <person name="Otis C."/>
            <person name="Turmel M."/>
            <person name="Lemieux C."/>
        </authorList>
    </citation>
    <scope>NUCLEOTIDE SEQUENCE [LARGE SCALE GENOMIC DNA]</scope>
    <source>
        <strain evidence="8 9">CCMP1205</strain>
    </source>
</reference>
<dbReference type="InterPro" id="IPR026507">
    <property type="entry name" value="PIRC1/2"/>
</dbReference>
<dbReference type="EMBL" id="HBHL01003635">
    <property type="protein sequence ID" value="CAD9713426.1"/>
    <property type="molecule type" value="Transcribed_RNA"/>
</dbReference>
<comment type="subcellular location">
    <subcellularLocation>
        <location evidence="1">Cell projection</location>
        <location evidence="1">Cilium</location>
    </subcellularLocation>
    <subcellularLocation>
        <location evidence="2">Cytoplasm</location>
        <location evidence="2">Cytoskeleton</location>
    </subcellularLocation>
</comment>
<keyword evidence="9" id="KW-1185">Reference proteome</keyword>
<dbReference type="GO" id="GO:0005879">
    <property type="term" value="C:axonemal microtubule"/>
    <property type="evidence" value="ECO:0007669"/>
    <property type="project" value="InterPro"/>
</dbReference>
<evidence type="ECO:0000256" key="3">
    <source>
        <dbReference type="ARBA" id="ARBA00022490"/>
    </source>
</evidence>
<evidence type="ECO:0000256" key="1">
    <source>
        <dbReference type="ARBA" id="ARBA00004138"/>
    </source>
</evidence>